<reference evidence="3" key="1">
    <citation type="submission" date="2025-08" db="UniProtKB">
        <authorList>
            <consortium name="RefSeq"/>
        </authorList>
    </citation>
    <scope>IDENTIFICATION</scope>
</reference>
<dbReference type="Proteomes" id="UP000695022">
    <property type="component" value="Unplaced"/>
</dbReference>
<protein>
    <submittedName>
        <fullName evidence="3">Protein dopey-1-like</fullName>
    </submittedName>
</protein>
<sequence>MAVIARLFQKTRQKTAEDSESFAYSSKREYIISTNTDAERHHSSLEGAGGLTSLKHCHVTFALYSCQFSDSLPPSAPDTEEVRDSSKQADRNSQYSVQALFLLAEVMAPLLDAVYGSEDKDKVAPLLMSVMTHVTPYLKNHSAHNAPSYRACSRLLASVSEYQYTRRAWRREVFELLLEPAFFQTDAACLHCWRGVVDHLMTQDKTTFKDLMGE</sequence>
<dbReference type="InterPro" id="IPR056457">
    <property type="entry name" value="DOP1_C"/>
</dbReference>
<evidence type="ECO:0000259" key="1">
    <source>
        <dbReference type="Pfam" id="PF24598"/>
    </source>
</evidence>
<organism evidence="2 3">
    <name type="scientific">Priapulus caudatus</name>
    <name type="common">Priapulid worm</name>
    <dbReference type="NCBI Taxonomy" id="37621"/>
    <lineage>
        <taxon>Eukaryota</taxon>
        <taxon>Metazoa</taxon>
        <taxon>Ecdysozoa</taxon>
        <taxon>Scalidophora</taxon>
        <taxon>Priapulida</taxon>
        <taxon>Priapulimorpha</taxon>
        <taxon>Priapulimorphida</taxon>
        <taxon>Priapulidae</taxon>
        <taxon>Priapulus</taxon>
    </lineage>
</organism>
<feature type="domain" description="DOP1-like C-terminal" evidence="1">
    <location>
        <begin position="89"/>
        <end position="212"/>
    </location>
</feature>
<dbReference type="RefSeq" id="XP_014677594.1">
    <property type="nucleotide sequence ID" value="XM_014822108.1"/>
</dbReference>
<dbReference type="PANTHER" id="PTHR14042:SF24">
    <property type="entry name" value="PROTEIN DOPEY-1 HOMOLOG"/>
    <property type="match status" value="1"/>
</dbReference>
<evidence type="ECO:0000313" key="2">
    <source>
        <dbReference type="Proteomes" id="UP000695022"/>
    </source>
</evidence>
<accession>A0ABM1EZH3</accession>
<dbReference type="GeneID" id="106817449"/>
<dbReference type="InterPro" id="IPR040314">
    <property type="entry name" value="DOP1"/>
</dbReference>
<dbReference type="Pfam" id="PF24598">
    <property type="entry name" value="DOP1_C"/>
    <property type="match status" value="1"/>
</dbReference>
<gene>
    <name evidence="3" type="primary">LOC106817449</name>
</gene>
<name>A0ABM1EZH3_PRICU</name>
<keyword evidence="2" id="KW-1185">Reference proteome</keyword>
<evidence type="ECO:0000313" key="3">
    <source>
        <dbReference type="RefSeq" id="XP_014677594.1"/>
    </source>
</evidence>
<dbReference type="PANTHER" id="PTHR14042">
    <property type="entry name" value="DOPEY-RELATED"/>
    <property type="match status" value="1"/>
</dbReference>
<proteinExistence type="predicted"/>